<dbReference type="GO" id="GO:0016020">
    <property type="term" value="C:membrane"/>
    <property type="evidence" value="ECO:0007669"/>
    <property type="project" value="InterPro"/>
</dbReference>
<evidence type="ECO:0000313" key="2">
    <source>
        <dbReference type="EMBL" id="OOM76454.1"/>
    </source>
</evidence>
<dbReference type="GO" id="GO:0015297">
    <property type="term" value="F:antiporter activity"/>
    <property type="evidence" value="ECO:0007669"/>
    <property type="project" value="InterPro"/>
</dbReference>
<sequence>MIYNFKNWNNLFITYDLRLFIFFVYYLLNYLLVIKIVYIAKAYLQAIAFSQVFIAIEIVSNVLFRGIGKPEVSAMISVALQV</sequence>
<feature type="transmembrane region" description="Helical" evidence="1">
    <location>
        <begin position="20"/>
        <end position="40"/>
    </location>
</feature>
<protein>
    <submittedName>
        <fullName evidence="2">Uncharacterized protein</fullName>
    </submittedName>
</protein>
<keyword evidence="1" id="KW-0472">Membrane</keyword>
<accession>A0A1S8TFQ1</accession>
<keyword evidence="3" id="KW-1185">Reference proteome</keyword>
<proteinExistence type="predicted"/>
<reference evidence="2 3" key="1">
    <citation type="submission" date="2016-05" db="EMBL/GenBank/DDBJ databases">
        <title>Microbial solvent formation.</title>
        <authorList>
            <person name="Poehlein A."/>
            <person name="Montoya Solano J.D."/>
            <person name="Flitsch S."/>
            <person name="Krabben P."/>
            <person name="Duerre P."/>
            <person name="Daniel R."/>
        </authorList>
    </citation>
    <scope>NUCLEOTIDE SEQUENCE [LARGE SCALE GENOMIC DNA]</scope>
    <source>
        <strain evidence="2 3">DSM 2619</strain>
    </source>
</reference>
<comment type="caution">
    <text evidence="2">The sequence shown here is derived from an EMBL/GenBank/DDBJ whole genome shotgun (WGS) entry which is preliminary data.</text>
</comment>
<keyword evidence="1" id="KW-0812">Transmembrane</keyword>
<keyword evidence="1" id="KW-1133">Transmembrane helix</keyword>
<dbReference type="Pfam" id="PF01554">
    <property type="entry name" value="MatE"/>
    <property type="match status" value="1"/>
</dbReference>
<dbReference type="AlphaFoldDB" id="A0A1S8TFQ1"/>
<organism evidence="2 3">
    <name type="scientific">Clostridium puniceum</name>
    <dbReference type="NCBI Taxonomy" id="29367"/>
    <lineage>
        <taxon>Bacteria</taxon>
        <taxon>Bacillati</taxon>
        <taxon>Bacillota</taxon>
        <taxon>Clostridia</taxon>
        <taxon>Eubacteriales</taxon>
        <taxon>Clostridiaceae</taxon>
        <taxon>Clostridium</taxon>
    </lineage>
</organism>
<name>A0A1S8TFQ1_9CLOT</name>
<dbReference type="InterPro" id="IPR002528">
    <property type="entry name" value="MATE_fam"/>
</dbReference>
<dbReference type="GO" id="GO:0042910">
    <property type="term" value="F:xenobiotic transmembrane transporter activity"/>
    <property type="evidence" value="ECO:0007669"/>
    <property type="project" value="InterPro"/>
</dbReference>
<dbReference type="Proteomes" id="UP000190890">
    <property type="component" value="Unassembled WGS sequence"/>
</dbReference>
<gene>
    <name evidence="2" type="ORF">CLPUN_26860</name>
</gene>
<evidence type="ECO:0000313" key="3">
    <source>
        <dbReference type="Proteomes" id="UP000190890"/>
    </source>
</evidence>
<feature type="transmembrane region" description="Helical" evidence="1">
    <location>
        <begin position="46"/>
        <end position="64"/>
    </location>
</feature>
<dbReference type="EMBL" id="LZZM01000173">
    <property type="protein sequence ID" value="OOM76454.1"/>
    <property type="molecule type" value="Genomic_DNA"/>
</dbReference>
<evidence type="ECO:0000256" key="1">
    <source>
        <dbReference type="SAM" id="Phobius"/>
    </source>
</evidence>
<dbReference type="STRING" id="29367.CLPUN_26860"/>